<keyword evidence="2" id="KW-1003">Cell membrane</keyword>
<proteinExistence type="inferred from homology"/>
<keyword evidence="5 7" id="KW-1133">Transmembrane helix</keyword>
<evidence type="ECO:0000256" key="2">
    <source>
        <dbReference type="ARBA" id="ARBA00022475"/>
    </source>
</evidence>
<gene>
    <name evidence="10" type="ORF">WH96_16960</name>
</gene>
<evidence type="ECO:0000256" key="8">
    <source>
        <dbReference type="SAM" id="MobiDB-lite"/>
    </source>
</evidence>
<dbReference type="AlphaFoldDB" id="A0A0H2MB60"/>
<dbReference type="Pfam" id="PF06808">
    <property type="entry name" value="DctM"/>
    <property type="match status" value="1"/>
</dbReference>
<protein>
    <recommendedName>
        <fullName evidence="7">TRAP transporter large permease protein</fullName>
    </recommendedName>
</protein>
<comment type="similarity">
    <text evidence="7">Belongs to the TRAP transporter large permease family.</text>
</comment>
<dbReference type="PANTHER" id="PTHR33362">
    <property type="entry name" value="SIALIC ACID TRAP TRANSPORTER PERMEASE PROTEIN SIAT-RELATED"/>
    <property type="match status" value="1"/>
</dbReference>
<keyword evidence="7" id="KW-0813">Transport</keyword>
<dbReference type="PANTHER" id="PTHR33362:SF7">
    <property type="entry name" value="SLL1103 PROTEIN"/>
    <property type="match status" value="1"/>
</dbReference>
<evidence type="ECO:0000313" key="10">
    <source>
        <dbReference type="EMBL" id="KLN59558.1"/>
    </source>
</evidence>
<dbReference type="InterPro" id="IPR010656">
    <property type="entry name" value="DctM"/>
</dbReference>
<dbReference type="RefSeq" id="WP_047765408.1">
    <property type="nucleotide sequence ID" value="NZ_LAQL01000013.1"/>
</dbReference>
<keyword evidence="3 7" id="KW-0997">Cell inner membrane</keyword>
<dbReference type="OrthoDB" id="7339120at2"/>
<feature type="transmembrane region" description="Helical" evidence="7">
    <location>
        <begin position="321"/>
        <end position="344"/>
    </location>
</feature>
<feature type="transmembrane region" description="Helical" evidence="7">
    <location>
        <begin position="492"/>
        <end position="515"/>
    </location>
</feature>
<comment type="function">
    <text evidence="7">Part of the tripartite ATP-independent periplasmic (TRAP) transport system.</text>
</comment>
<comment type="subunit">
    <text evidence="7">The complex comprises the extracytoplasmic solute receptor protein and the two transmembrane proteins.</text>
</comment>
<feature type="transmembrane region" description="Helical" evidence="7">
    <location>
        <begin position="246"/>
        <end position="267"/>
    </location>
</feature>
<feature type="compositionally biased region" description="Polar residues" evidence="8">
    <location>
        <begin position="1"/>
        <end position="11"/>
    </location>
</feature>
<name>A0A0H2MB60_9PROT</name>
<keyword evidence="11" id="KW-1185">Reference proteome</keyword>
<dbReference type="GO" id="GO:0005886">
    <property type="term" value="C:plasma membrane"/>
    <property type="evidence" value="ECO:0007669"/>
    <property type="project" value="UniProtKB-SubCell"/>
</dbReference>
<evidence type="ECO:0000256" key="4">
    <source>
        <dbReference type="ARBA" id="ARBA00022692"/>
    </source>
</evidence>
<feature type="domain" description="TRAP C4-dicarboxylate transport system permease DctM subunit" evidence="9">
    <location>
        <begin position="82"/>
        <end position="511"/>
    </location>
</feature>
<feature type="transmembrane region" description="Helical" evidence="7">
    <location>
        <begin position="293"/>
        <end position="315"/>
    </location>
</feature>
<feature type="transmembrane region" description="Helical" evidence="7">
    <location>
        <begin position="170"/>
        <end position="199"/>
    </location>
</feature>
<organism evidence="10 11">
    <name type="scientific">Kiloniella spongiae</name>
    <dbReference type="NCBI Taxonomy" id="1489064"/>
    <lineage>
        <taxon>Bacteria</taxon>
        <taxon>Pseudomonadati</taxon>
        <taxon>Pseudomonadota</taxon>
        <taxon>Alphaproteobacteria</taxon>
        <taxon>Rhodospirillales</taxon>
        <taxon>Kiloniellaceae</taxon>
        <taxon>Kiloniella</taxon>
    </lineage>
</organism>
<evidence type="ECO:0000256" key="7">
    <source>
        <dbReference type="RuleBase" id="RU369079"/>
    </source>
</evidence>
<sequence length="521" mass="56166">MADVNNFSQQSNEKDHPSPRQKSLGRYGTIFMVLSTLVAFFILGVELVNILFFDPYEDEYFLFRSAGILEDTDISTLTYIMFGSLFVLLMMGLPLAFVTGGLGVVFVYLVGDQIMLNIIPSRIFPMMTNSDLAAIPLFIFMASMLERAGLIEEMFDVVYKWMGGLNGGLAAATILASTILAAMVGVIGAAVVTMGIIALPAMLKRNYDPEIALGSIMAGGTLGILIPPSILAILYAVVAQQSVGELYLGALAPGLLLSGLYIGYVLLRSFLKPELGLAIPENERLSLSEKMRLLLKLIAPLSLIVVVLGLLFAGIATPVEAAGIGSFGAIIVAIMHGRFDLIALREASVTTVKASAMVLWIIFGASIFVGFYILQGGQAFINEAILGSGLSPYGILFLMMVLLVILGMFLDWVGILLLAVPIFVPIIKNLTFDGLFGLPAVEGDKVALWFGVLYLINMQMSFLSPPFGYALFYIKGVAPKEISMATIFRSSLAFLALQIVGLVLCILFPAIVTWLPELVYG</sequence>
<evidence type="ECO:0000256" key="1">
    <source>
        <dbReference type="ARBA" id="ARBA00004429"/>
    </source>
</evidence>
<keyword evidence="6 7" id="KW-0472">Membrane</keyword>
<dbReference type="GO" id="GO:0022857">
    <property type="term" value="F:transmembrane transporter activity"/>
    <property type="evidence" value="ECO:0007669"/>
    <property type="project" value="UniProtKB-UniRule"/>
</dbReference>
<feature type="transmembrane region" description="Helical" evidence="7">
    <location>
        <begin position="380"/>
        <end position="402"/>
    </location>
</feature>
<reference evidence="10 11" key="1">
    <citation type="submission" date="2015-03" db="EMBL/GenBank/DDBJ databases">
        <title>Genome Sequence of Kiloniella spongiae MEBiC09566, isolated from a marine sponge.</title>
        <authorList>
            <person name="Shao Z."/>
            <person name="Wang L."/>
            <person name="Li X."/>
        </authorList>
    </citation>
    <scope>NUCLEOTIDE SEQUENCE [LARGE SCALE GENOMIC DNA]</scope>
    <source>
        <strain evidence="10 11">MEBiC09566</strain>
    </source>
</reference>
<dbReference type="NCBIfam" id="TIGR00786">
    <property type="entry name" value="dctM"/>
    <property type="match status" value="1"/>
</dbReference>
<evidence type="ECO:0000256" key="6">
    <source>
        <dbReference type="ARBA" id="ARBA00023136"/>
    </source>
</evidence>
<comment type="subcellular location">
    <subcellularLocation>
        <location evidence="1 7">Cell inner membrane</location>
        <topology evidence="1 7">Multi-pass membrane protein</topology>
    </subcellularLocation>
</comment>
<comment type="caution">
    <text evidence="10">The sequence shown here is derived from an EMBL/GenBank/DDBJ whole genome shotgun (WGS) entry which is preliminary data.</text>
</comment>
<dbReference type="InterPro" id="IPR004681">
    <property type="entry name" value="TRAP_DctM"/>
</dbReference>
<evidence type="ECO:0000256" key="5">
    <source>
        <dbReference type="ARBA" id="ARBA00022989"/>
    </source>
</evidence>
<keyword evidence="4 7" id="KW-0812">Transmembrane</keyword>
<feature type="transmembrane region" description="Helical" evidence="7">
    <location>
        <begin position="356"/>
        <end position="374"/>
    </location>
</feature>
<dbReference type="EMBL" id="LAQL01000013">
    <property type="protein sequence ID" value="KLN59558.1"/>
    <property type="molecule type" value="Genomic_DNA"/>
</dbReference>
<feature type="transmembrane region" description="Helical" evidence="7">
    <location>
        <begin position="409"/>
        <end position="427"/>
    </location>
</feature>
<evidence type="ECO:0000256" key="3">
    <source>
        <dbReference type="ARBA" id="ARBA00022519"/>
    </source>
</evidence>
<feature type="transmembrane region" description="Helical" evidence="7">
    <location>
        <begin position="30"/>
        <end position="53"/>
    </location>
</feature>
<dbReference type="PATRIC" id="fig|1489064.4.peg.379"/>
<feature type="transmembrane region" description="Helical" evidence="7">
    <location>
        <begin position="79"/>
        <end position="111"/>
    </location>
</feature>
<feature type="region of interest" description="Disordered" evidence="8">
    <location>
        <begin position="1"/>
        <end position="21"/>
    </location>
</feature>
<feature type="transmembrane region" description="Helical" evidence="7">
    <location>
        <begin position="211"/>
        <end position="234"/>
    </location>
</feature>
<dbReference type="STRING" id="1489064.WH96_16960"/>
<accession>A0A0H2MB60</accession>
<evidence type="ECO:0000313" key="11">
    <source>
        <dbReference type="Proteomes" id="UP000035444"/>
    </source>
</evidence>
<feature type="transmembrane region" description="Helical" evidence="7">
    <location>
        <begin position="132"/>
        <end position="150"/>
    </location>
</feature>
<evidence type="ECO:0000259" key="9">
    <source>
        <dbReference type="Pfam" id="PF06808"/>
    </source>
</evidence>
<feature type="transmembrane region" description="Helical" evidence="7">
    <location>
        <begin position="447"/>
        <end position="472"/>
    </location>
</feature>
<dbReference type="Proteomes" id="UP000035444">
    <property type="component" value="Unassembled WGS sequence"/>
</dbReference>